<dbReference type="EMBL" id="JAHXCT010000003">
    <property type="protein sequence ID" value="MBW4769249.1"/>
    <property type="molecule type" value="Genomic_DNA"/>
</dbReference>
<dbReference type="PROSITE" id="PS51257">
    <property type="entry name" value="PROKAR_LIPOPROTEIN"/>
    <property type="match status" value="1"/>
</dbReference>
<feature type="chain" id="PRO_5045324816" description="Lipoprotein" evidence="1">
    <location>
        <begin position="33"/>
        <end position="201"/>
    </location>
</feature>
<dbReference type="Proteomes" id="UP000788426">
    <property type="component" value="Unassembled WGS sequence"/>
</dbReference>
<organism evidence="2 3">
    <name type="scientific">Hoylesella nanceiensis</name>
    <dbReference type="NCBI Taxonomy" id="425941"/>
    <lineage>
        <taxon>Bacteria</taxon>
        <taxon>Pseudomonadati</taxon>
        <taxon>Bacteroidota</taxon>
        <taxon>Bacteroidia</taxon>
        <taxon>Bacteroidales</taxon>
        <taxon>Prevotellaceae</taxon>
        <taxon>Hoylesella</taxon>
    </lineage>
</organism>
<evidence type="ECO:0000313" key="3">
    <source>
        <dbReference type="Proteomes" id="UP000788426"/>
    </source>
</evidence>
<dbReference type="RefSeq" id="WP_219481005.1">
    <property type="nucleotide sequence ID" value="NZ_JAHXCT010000003.1"/>
</dbReference>
<proteinExistence type="predicted"/>
<evidence type="ECO:0000313" key="2">
    <source>
        <dbReference type="EMBL" id="MBW4769249.1"/>
    </source>
</evidence>
<accession>A0ABS6YEV8</accession>
<sequence>MILKMPKNNCFKTKLILSALAFTSLISSCVVGGLTSDYNKLTAKEKQRVVKSFGDIDQLKADNTIYLVEVQQVKDYCNKHQQVVIYDYTPNCGSSACMQVNDFVDMCKANGTNPLVIGDTFWGLADTRKLGIPLLMIDPQPLGTKWRSRYIRLFFNELIDSNSPNPPQGLYFSFQNGKYIGNFSSCKEALEALNIKDVKTL</sequence>
<comment type="caution">
    <text evidence="2">The sequence shown here is derived from an EMBL/GenBank/DDBJ whole genome shotgun (WGS) entry which is preliminary data.</text>
</comment>
<reference evidence="2 3" key="1">
    <citation type="submission" date="2021-07" db="EMBL/GenBank/DDBJ databases">
        <title>Genomic diversity and antimicrobial resistance of Prevotella spp. isolated from chronic lung disease airways.</title>
        <authorList>
            <person name="Webb K.A."/>
            <person name="Olagoke O.S."/>
            <person name="Baird T."/>
            <person name="Neill J."/>
            <person name="Pham A."/>
            <person name="Wells T.J."/>
            <person name="Ramsay K.A."/>
            <person name="Bell S.C."/>
            <person name="Sarovich D.S."/>
            <person name="Price E.P."/>
        </authorList>
    </citation>
    <scope>NUCLEOTIDE SEQUENCE [LARGE SCALE GENOMIC DNA]</scope>
    <source>
        <strain evidence="2 3">SCHI0011.S.12</strain>
    </source>
</reference>
<protein>
    <recommendedName>
        <fullName evidence="4">Lipoprotein</fullName>
    </recommendedName>
</protein>
<gene>
    <name evidence="2" type="ORF">KZO38_05675</name>
</gene>
<keyword evidence="1" id="KW-0732">Signal</keyword>
<evidence type="ECO:0008006" key="4">
    <source>
        <dbReference type="Google" id="ProtNLM"/>
    </source>
</evidence>
<evidence type="ECO:0000256" key="1">
    <source>
        <dbReference type="SAM" id="SignalP"/>
    </source>
</evidence>
<feature type="signal peptide" evidence="1">
    <location>
        <begin position="1"/>
        <end position="32"/>
    </location>
</feature>
<name>A0ABS6YEV8_9BACT</name>
<keyword evidence="3" id="KW-1185">Reference proteome</keyword>